<dbReference type="EMBL" id="KB201305">
    <property type="protein sequence ID" value="ESO97440.1"/>
    <property type="molecule type" value="Genomic_DNA"/>
</dbReference>
<feature type="signal peptide" evidence="15">
    <location>
        <begin position="1"/>
        <end position="27"/>
    </location>
</feature>
<evidence type="ECO:0000313" key="18">
    <source>
        <dbReference type="Proteomes" id="UP000030746"/>
    </source>
</evidence>
<dbReference type="AlphaFoldDB" id="V4ARI6"/>
<dbReference type="GO" id="GO:0008528">
    <property type="term" value="F:G protein-coupled peptide receptor activity"/>
    <property type="evidence" value="ECO:0007669"/>
    <property type="project" value="TreeGrafter"/>
</dbReference>
<dbReference type="SMART" id="SM00013">
    <property type="entry name" value="LRRNT"/>
    <property type="match status" value="1"/>
</dbReference>
<dbReference type="SUPFAM" id="SSF81321">
    <property type="entry name" value="Family A G protein-coupled receptor-like"/>
    <property type="match status" value="1"/>
</dbReference>
<feature type="transmembrane region" description="Helical" evidence="14">
    <location>
        <begin position="784"/>
        <end position="808"/>
    </location>
</feature>
<keyword evidence="8" id="KW-0297">G-protein coupled receptor</keyword>
<evidence type="ECO:0000256" key="10">
    <source>
        <dbReference type="ARBA" id="ARBA00023157"/>
    </source>
</evidence>
<dbReference type="InterPro" id="IPR003591">
    <property type="entry name" value="Leu-rich_rpt_typical-subtyp"/>
</dbReference>
<protein>
    <recommendedName>
        <fullName evidence="16">G-protein coupled receptors family 1 profile domain-containing protein</fullName>
    </recommendedName>
</protein>
<sequence>MFTNNIVCLFEFYILIITWKYSSTVNADTDVFLSTGSNGTNASLPCPSKCVCSRDNVNIRVDCSGKNLTSVPQNFDRYTTHLDLSMNNITTIPKETFNKLQYLRELRLVSNNIQELPVRLLQNNKLLQVLCLQGNRFNKIPSDTIKNLRNLKQLHLDANQIDFVAPDSFRNMVSLKHMYLNANRLTSVPVEALQYTSSLEALTLAANRIKIVPNNSFKNLSGLVVLLLHDNQIETIEDFAFRGLDSLKILEMNKNELVRLPPAFSVLSSLTELNIEDNLIEYLPGNSFSSNQLLTVLCIKGNPISSVHRNAFIGLPMLKKLTISEARDMTEFPDVSMSASLEILRFDRASINKIPTYICHNLIRLKSFDVHSNRIAVIPDLSACKEALNINLGNNEITSLEGKPFEGLTELRDLTLGHNYIDYIPEDAFEGLINLQYLDLVHNRIKEIHYNAFLPLSSLEDLNLGENEFKTLPTNGLQNVLELKTYHNTHLKEFPRKENFPKIQSLTLSYAYHCCDFLQAPTGTNKKIQLEEDIVWLTKGETNMEMWSKLENLSTFWKTHLGNYDYNFADLSLPPEAQNYLEDYKPRDYTHDLVMAKPPITCKPKPGPFMPCDDLFGWWSLRCGVWFVFLLAMLGNGVVLFVSITSRSKMDVPRFLICNLACADFFMGIYLGFLAVVDASTLGEFRKHAIWWQLSPGCLIAGFVGVFSSELSVFTLTVITIERFYAITHAMQLNKRLSLRHAGYVMLLGWLYSIILASLPLFGISDYRKFAVCLPFEITDVFSKAYVCYIMIFNGLCFFTILSCYLIMYLSIRQSQAWNSGDTRVAKRMALLVFTDFICWAPIALLSLASAFGKNLIHLNEAKVLTIFVLPLNSCANPFLYAIFTKQFKKDCVSLCRRLEDSSIGRHFSRASQRHVSFTWGSSRRPSGLN</sequence>
<dbReference type="KEGG" id="lgi:LOTGIDRAFT_115178"/>
<dbReference type="RefSeq" id="XP_009052027.1">
    <property type="nucleotide sequence ID" value="XM_009053779.1"/>
</dbReference>
<dbReference type="GO" id="GO:0009755">
    <property type="term" value="P:hormone-mediated signaling pathway"/>
    <property type="evidence" value="ECO:0007669"/>
    <property type="project" value="TreeGrafter"/>
</dbReference>
<feature type="transmembrane region" description="Helical" evidence="14">
    <location>
        <begin position="689"/>
        <end position="721"/>
    </location>
</feature>
<dbReference type="SMART" id="SM00365">
    <property type="entry name" value="LRR_SD22"/>
    <property type="match status" value="5"/>
</dbReference>
<feature type="chain" id="PRO_5004716886" description="G-protein coupled receptors family 1 profile domain-containing protein" evidence="15">
    <location>
        <begin position="28"/>
        <end position="930"/>
    </location>
</feature>
<dbReference type="CTD" id="20231188"/>
<feature type="transmembrane region" description="Helical" evidence="14">
    <location>
        <begin position="742"/>
        <end position="764"/>
    </location>
</feature>
<evidence type="ECO:0000256" key="3">
    <source>
        <dbReference type="ARBA" id="ARBA00022614"/>
    </source>
</evidence>
<dbReference type="InterPro" id="IPR000372">
    <property type="entry name" value="LRRNT"/>
</dbReference>
<keyword evidence="18" id="KW-1185">Reference proteome</keyword>
<dbReference type="InterPro" id="IPR017452">
    <property type="entry name" value="GPCR_Rhodpsn_7TM"/>
</dbReference>
<feature type="non-terminal residue" evidence="17">
    <location>
        <position position="930"/>
    </location>
</feature>
<keyword evidence="5 15" id="KW-0732">Signal</keyword>
<dbReference type="OMA" id="PSSMGFM"/>
<dbReference type="Pfam" id="PF00001">
    <property type="entry name" value="7tm_1"/>
    <property type="match status" value="1"/>
</dbReference>
<name>V4ARI6_LOTGI</name>
<keyword evidence="2" id="KW-1003">Cell membrane</keyword>
<dbReference type="GO" id="GO:0007189">
    <property type="term" value="P:adenylate cyclase-activating G protein-coupled receptor signaling pathway"/>
    <property type="evidence" value="ECO:0007669"/>
    <property type="project" value="TreeGrafter"/>
</dbReference>
<evidence type="ECO:0000256" key="13">
    <source>
        <dbReference type="ARBA" id="ARBA00023224"/>
    </source>
</evidence>
<dbReference type="Pfam" id="PF13855">
    <property type="entry name" value="LRR_8"/>
    <property type="match status" value="3"/>
</dbReference>
<evidence type="ECO:0000259" key="16">
    <source>
        <dbReference type="PROSITE" id="PS50262"/>
    </source>
</evidence>
<evidence type="ECO:0000256" key="11">
    <source>
        <dbReference type="ARBA" id="ARBA00023170"/>
    </source>
</evidence>
<proteinExistence type="predicted"/>
<evidence type="ECO:0000256" key="8">
    <source>
        <dbReference type="ARBA" id="ARBA00023040"/>
    </source>
</evidence>
<dbReference type="PANTHER" id="PTHR24372:SF82">
    <property type="entry name" value="RICKETS"/>
    <property type="match status" value="1"/>
</dbReference>
<feature type="transmembrane region" description="Helical" evidence="14">
    <location>
        <begin position="829"/>
        <end position="852"/>
    </location>
</feature>
<evidence type="ECO:0000256" key="4">
    <source>
        <dbReference type="ARBA" id="ARBA00022692"/>
    </source>
</evidence>
<dbReference type="SUPFAM" id="SSF52058">
    <property type="entry name" value="L domain-like"/>
    <property type="match status" value="2"/>
</dbReference>
<keyword evidence="12" id="KW-0325">Glycoprotein</keyword>
<dbReference type="GO" id="GO:0005886">
    <property type="term" value="C:plasma membrane"/>
    <property type="evidence" value="ECO:0007669"/>
    <property type="project" value="UniProtKB-SubCell"/>
</dbReference>
<keyword evidence="6" id="KW-0677">Repeat</keyword>
<keyword evidence="11" id="KW-0675">Receptor</keyword>
<gene>
    <name evidence="17" type="ORF">LOTGIDRAFT_115178</name>
</gene>
<evidence type="ECO:0000256" key="15">
    <source>
        <dbReference type="SAM" id="SignalP"/>
    </source>
</evidence>
<dbReference type="SMART" id="SM00369">
    <property type="entry name" value="LRR_TYP"/>
    <property type="match status" value="14"/>
</dbReference>
<dbReference type="InterPro" id="IPR002131">
    <property type="entry name" value="Gphrmn_rcpt_fam"/>
</dbReference>
<evidence type="ECO:0000256" key="6">
    <source>
        <dbReference type="ARBA" id="ARBA00022737"/>
    </source>
</evidence>
<comment type="subcellular location">
    <subcellularLocation>
        <location evidence="1">Cell membrane</location>
        <topology evidence="1">Multi-pass membrane protein</topology>
    </subcellularLocation>
</comment>
<dbReference type="FunFam" id="3.80.10.10:FF:000770">
    <property type="entry name" value="Uncharacterized protein"/>
    <property type="match status" value="1"/>
</dbReference>
<dbReference type="GO" id="GO:0016500">
    <property type="term" value="F:protein-hormone receptor activity"/>
    <property type="evidence" value="ECO:0007669"/>
    <property type="project" value="InterPro"/>
</dbReference>
<evidence type="ECO:0000256" key="9">
    <source>
        <dbReference type="ARBA" id="ARBA00023136"/>
    </source>
</evidence>
<evidence type="ECO:0000313" key="17">
    <source>
        <dbReference type="EMBL" id="ESO97440.1"/>
    </source>
</evidence>
<dbReference type="InterPro" id="IPR000276">
    <property type="entry name" value="GPCR_Rhodpsn"/>
</dbReference>
<feature type="transmembrane region" description="Helical" evidence="14">
    <location>
        <begin position="864"/>
        <end position="884"/>
    </location>
</feature>
<dbReference type="PRINTS" id="PR00373">
    <property type="entry name" value="GLYCHORMONER"/>
</dbReference>
<feature type="transmembrane region" description="Helical" evidence="14">
    <location>
        <begin position="624"/>
        <end position="644"/>
    </location>
</feature>
<keyword evidence="10" id="KW-1015">Disulfide bond</keyword>
<keyword evidence="13" id="KW-0807">Transducer</keyword>
<feature type="transmembrane region" description="Helical" evidence="14">
    <location>
        <begin position="656"/>
        <end position="677"/>
    </location>
</feature>
<dbReference type="Gene3D" id="3.80.10.10">
    <property type="entry name" value="Ribonuclease Inhibitor"/>
    <property type="match status" value="2"/>
</dbReference>
<dbReference type="PROSITE" id="PS00237">
    <property type="entry name" value="G_PROTEIN_RECEP_F1_1"/>
    <property type="match status" value="1"/>
</dbReference>
<dbReference type="CDD" id="cd15136">
    <property type="entry name" value="7tmA_Glyco_hormone_R"/>
    <property type="match status" value="1"/>
</dbReference>
<evidence type="ECO:0000256" key="2">
    <source>
        <dbReference type="ARBA" id="ARBA00022475"/>
    </source>
</evidence>
<organism evidence="17 18">
    <name type="scientific">Lottia gigantea</name>
    <name type="common">Giant owl limpet</name>
    <dbReference type="NCBI Taxonomy" id="225164"/>
    <lineage>
        <taxon>Eukaryota</taxon>
        <taxon>Metazoa</taxon>
        <taxon>Spiralia</taxon>
        <taxon>Lophotrochozoa</taxon>
        <taxon>Mollusca</taxon>
        <taxon>Gastropoda</taxon>
        <taxon>Patellogastropoda</taxon>
        <taxon>Lottioidea</taxon>
        <taxon>Lottiidae</taxon>
        <taxon>Lottia</taxon>
    </lineage>
</organism>
<keyword evidence="4 14" id="KW-0812">Transmembrane</keyword>
<feature type="domain" description="G-protein coupled receptors family 1 profile" evidence="16">
    <location>
        <begin position="635"/>
        <end position="881"/>
    </location>
</feature>
<dbReference type="HOGENOM" id="CLU_006843_0_0_1"/>
<dbReference type="GeneID" id="20231188"/>
<dbReference type="Proteomes" id="UP000030746">
    <property type="component" value="Unassembled WGS sequence"/>
</dbReference>
<keyword evidence="9 14" id="KW-0472">Membrane</keyword>
<evidence type="ECO:0000256" key="1">
    <source>
        <dbReference type="ARBA" id="ARBA00004651"/>
    </source>
</evidence>
<dbReference type="FunFam" id="1.20.1070.10:FF:000156">
    <property type="entry name" value="Lutropin-choriogonadotropic hormone receptor"/>
    <property type="match status" value="1"/>
</dbReference>
<keyword evidence="7 14" id="KW-1133">Transmembrane helix</keyword>
<accession>V4ARI6</accession>
<evidence type="ECO:0000256" key="14">
    <source>
        <dbReference type="SAM" id="Phobius"/>
    </source>
</evidence>
<reference evidence="17 18" key="1">
    <citation type="journal article" date="2013" name="Nature">
        <title>Insights into bilaterian evolution from three spiralian genomes.</title>
        <authorList>
            <person name="Simakov O."/>
            <person name="Marletaz F."/>
            <person name="Cho S.J."/>
            <person name="Edsinger-Gonzales E."/>
            <person name="Havlak P."/>
            <person name="Hellsten U."/>
            <person name="Kuo D.H."/>
            <person name="Larsson T."/>
            <person name="Lv J."/>
            <person name="Arendt D."/>
            <person name="Savage R."/>
            <person name="Osoegawa K."/>
            <person name="de Jong P."/>
            <person name="Grimwood J."/>
            <person name="Chapman J.A."/>
            <person name="Shapiro H."/>
            <person name="Aerts A."/>
            <person name="Otillar R.P."/>
            <person name="Terry A.Y."/>
            <person name="Boore J.L."/>
            <person name="Grigoriev I.V."/>
            <person name="Lindberg D.R."/>
            <person name="Seaver E.C."/>
            <person name="Weisblat D.A."/>
            <person name="Putnam N.H."/>
            <person name="Rokhsar D.S."/>
        </authorList>
    </citation>
    <scope>NUCLEOTIDE SEQUENCE [LARGE SCALE GENOMIC DNA]</scope>
</reference>
<dbReference type="PANTHER" id="PTHR24372">
    <property type="entry name" value="GLYCOPROTEIN HORMONE RECEPTOR"/>
    <property type="match status" value="1"/>
</dbReference>
<dbReference type="OrthoDB" id="1883493at2759"/>
<dbReference type="PROSITE" id="PS50262">
    <property type="entry name" value="G_PROTEIN_RECEP_F1_2"/>
    <property type="match status" value="1"/>
</dbReference>
<dbReference type="InterPro" id="IPR032675">
    <property type="entry name" value="LRR_dom_sf"/>
</dbReference>
<keyword evidence="3" id="KW-0433">Leucine-rich repeat</keyword>
<dbReference type="STRING" id="225164.V4ARI6"/>
<evidence type="ECO:0000256" key="5">
    <source>
        <dbReference type="ARBA" id="ARBA00022729"/>
    </source>
</evidence>
<dbReference type="SMART" id="SM00364">
    <property type="entry name" value="LRR_BAC"/>
    <property type="match status" value="5"/>
</dbReference>
<dbReference type="PRINTS" id="PR00237">
    <property type="entry name" value="GPCRRHODOPSN"/>
</dbReference>
<dbReference type="Gene3D" id="1.20.1070.10">
    <property type="entry name" value="Rhodopsin 7-helix transmembrane proteins"/>
    <property type="match status" value="1"/>
</dbReference>
<evidence type="ECO:0000256" key="12">
    <source>
        <dbReference type="ARBA" id="ARBA00023180"/>
    </source>
</evidence>
<dbReference type="InterPro" id="IPR001611">
    <property type="entry name" value="Leu-rich_rpt"/>
</dbReference>
<dbReference type="PROSITE" id="PS51450">
    <property type="entry name" value="LRR"/>
    <property type="match status" value="3"/>
</dbReference>
<evidence type="ECO:0000256" key="7">
    <source>
        <dbReference type="ARBA" id="ARBA00022989"/>
    </source>
</evidence>